<dbReference type="EC" id="2.4.-.-" evidence="2"/>
<dbReference type="PANTHER" id="PTHR12526">
    <property type="entry name" value="GLYCOSYLTRANSFERASE"/>
    <property type="match status" value="1"/>
</dbReference>
<evidence type="ECO:0000313" key="2">
    <source>
        <dbReference type="EMBL" id="MEY8764354.1"/>
    </source>
</evidence>
<name>A0ABV4DZN9_9CLOT</name>
<dbReference type="EMBL" id="JBGFFE010000020">
    <property type="protein sequence ID" value="MEY8764354.1"/>
    <property type="molecule type" value="Genomic_DNA"/>
</dbReference>
<gene>
    <name evidence="2" type="ORF">AB8S09_12010</name>
</gene>
<comment type="caution">
    <text evidence="2">The sequence shown here is derived from an EMBL/GenBank/DDBJ whole genome shotgun (WGS) entry which is preliminary data.</text>
</comment>
<reference evidence="2 3" key="1">
    <citation type="submission" date="2024-08" db="EMBL/GenBank/DDBJ databases">
        <title>Clostridium lapicellarii sp. nov., and Clostridium renhuaiense sp. nov., two species isolated from the mud in a fermentation cellar used for producing sauce-flavour Chinese liquors.</title>
        <authorList>
            <person name="Yang F."/>
            <person name="Wang H."/>
            <person name="Chen L.Q."/>
            <person name="Zhou N."/>
            <person name="Lu J.J."/>
            <person name="Pu X.X."/>
            <person name="Wan B."/>
            <person name="Wang L."/>
            <person name="Liu S.J."/>
        </authorList>
    </citation>
    <scope>NUCLEOTIDE SEQUENCE [LARGE SCALE GENOMIC DNA]</scope>
    <source>
        <strain evidence="2 3">MT-113</strain>
    </source>
</reference>
<dbReference type="CDD" id="cd03801">
    <property type="entry name" value="GT4_PimA-like"/>
    <property type="match status" value="1"/>
</dbReference>
<feature type="domain" description="Glycosyltransferase subfamily 4-like N-terminal" evidence="1">
    <location>
        <begin position="16"/>
        <end position="155"/>
    </location>
</feature>
<organism evidence="2 3">
    <name type="scientific">Clostridium lapidicellarium</name>
    <dbReference type="NCBI Taxonomy" id="3240931"/>
    <lineage>
        <taxon>Bacteria</taxon>
        <taxon>Bacillati</taxon>
        <taxon>Bacillota</taxon>
        <taxon>Clostridia</taxon>
        <taxon>Eubacteriales</taxon>
        <taxon>Clostridiaceae</taxon>
        <taxon>Clostridium</taxon>
    </lineage>
</organism>
<proteinExistence type="predicted"/>
<sequence length="362" mass="42945">MDKYDIAQIGIYPPPYGGISIHIKRLKQYLDKDKVTYIIYTNNGNDYKKNDRIFNVRNQYVFYFTFYIINKCKIVHYHDLNWKKRFLLSFLKPKKIKLIFTFHSFRDDIYNINYIYKYMHRVVYKKANVIIAVSQSIKEKLIQDGCDENKIKVVPAIIFPLKIQDVKKDEHFKSIKKFQSLHNIIFIANSSNNNHFNGEDLYGIDMCIELVNKFHQKNINVGFLFFISNISDRGYFDKLNKLICRYTINDNFMFINSKVELIAYIKEISDNSKDIFLRPTNTDGDAISIREALYLKIPVIASDVVQRPEGTILFKTRDIENLYNKTVHVIENYDLYKEKLGDIKIEDNSEKILDIYKKLMNS</sequence>
<dbReference type="InterPro" id="IPR028098">
    <property type="entry name" value="Glyco_trans_4-like_N"/>
</dbReference>
<evidence type="ECO:0000313" key="3">
    <source>
        <dbReference type="Proteomes" id="UP001565220"/>
    </source>
</evidence>
<keyword evidence="2" id="KW-0808">Transferase</keyword>
<evidence type="ECO:0000259" key="1">
    <source>
        <dbReference type="Pfam" id="PF13439"/>
    </source>
</evidence>
<dbReference type="Gene3D" id="3.40.50.2000">
    <property type="entry name" value="Glycogen Phosphorylase B"/>
    <property type="match status" value="2"/>
</dbReference>
<keyword evidence="3" id="KW-1185">Reference proteome</keyword>
<protein>
    <submittedName>
        <fullName evidence="2">Glycosyltransferase family 4 protein</fullName>
        <ecNumber evidence="2">2.4.-.-</ecNumber>
    </submittedName>
</protein>
<accession>A0ABV4DZN9</accession>
<dbReference type="SUPFAM" id="SSF53756">
    <property type="entry name" value="UDP-Glycosyltransferase/glycogen phosphorylase"/>
    <property type="match status" value="1"/>
</dbReference>
<dbReference type="RefSeq" id="WP_369869212.1">
    <property type="nucleotide sequence ID" value="NZ_JBGFFE010000020.1"/>
</dbReference>
<dbReference type="Pfam" id="PF13439">
    <property type="entry name" value="Glyco_transf_4"/>
    <property type="match status" value="1"/>
</dbReference>
<keyword evidence="2" id="KW-0328">Glycosyltransferase</keyword>
<dbReference type="Proteomes" id="UP001565220">
    <property type="component" value="Unassembled WGS sequence"/>
</dbReference>
<dbReference type="GO" id="GO:0016757">
    <property type="term" value="F:glycosyltransferase activity"/>
    <property type="evidence" value="ECO:0007669"/>
    <property type="project" value="UniProtKB-KW"/>
</dbReference>